<accession>A0AAD3H6E8</accession>
<feature type="transmembrane region" description="Helical" evidence="6">
    <location>
        <begin position="25"/>
        <end position="47"/>
    </location>
</feature>
<evidence type="ECO:0000256" key="5">
    <source>
        <dbReference type="ARBA" id="ARBA00023136"/>
    </source>
</evidence>
<keyword evidence="3 6" id="KW-0812">Transmembrane</keyword>
<evidence type="ECO:0000313" key="7">
    <source>
        <dbReference type="EMBL" id="GFH52115.1"/>
    </source>
</evidence>
<dbReference type="GO" id="GO:0016020">
    <property type="term" value="C:membrane"/>
    <property type="evidence" value="ECO:0007669"/>
    <property type="project" value="UniProtKB-SubCell"/>
</dbReference>
<evidence type="ECO:0000313" key="8">
    <source>
        <dbReference type="Proteomes" id="UP001054902"/>
    </source>
</evidence>
<name>A0AAD3H6E8_9STRA</name>
<evidence type="ECO:0000256" key="4">
    <source>
        <dbReference type="ARBA" id="ARBA00022989"/>
    </source>
</evidence>
<dbReference type="AlphaFoldDB" id="A0AAD3H6E8"/>
<evidence type="ECO:0000256" key="2">
    <source>
        <dbReference type="ARBA" id="ARBA00010199"/>
    </source>
</evidence>
<comment type="caution">
    <text evidence="7">The sequence shown here is derived from an EMBL/GenBank/DDBJ whole genome shotgun (WGS) entry which is preliminary data.</text>
</comment>
<gene>
    <name evidence="7" type="ORF">CTEN210_08591</name>
</gene>
<dbReference type="InterPro" id="IPR044644">
    <property type="entry name" value="DinF-like"/>
</dbReference>
<keyword evidence="8" id="KW-1185">Reference proteome</keyword>
<dbReference type="PANTHER" id="PTHR42893:SF9">
    <property type="entry name" value="PROTEIN DETOXIFICATION 46, CHLOROPLASTIC"/>
    <property type="match status" value="1"/>
</dbReference>
<sequence length="310" mass="34537">MLIVMLTAAFINFVGDLVFVGRAGAAGAAMATVLSQYAALAMFLQFLRCRPLKDEGNESSSRGILHQKFRTRDFFREAKCKRTVKEVAKFFVPVTTTAIGRVSGYIAMSHVVSSAFGTIDMAAQQIVLSFFLCFIPMCDSLNLTAQSFVPGIHEYKKDLKLRAEVMKETTKNFMKAGSYFGLAISALVATLPAVINCFTRDAAVITSVTSTLPYLWIFCLFAGVVCSGEGLLLGTKDLNFLKNSFSVFFFVIPFCMLRIKKAILVEGQRHIKLAAVWRIFAVYQVFRSCLWMFRLRVLSQKDYAKANEDA</sequence>
<feature type="transmembrane region" description="Helical" evidence="6">
    <location>
        <begin position="245"/>
        <end position="263"/>
    </location>
</feature>
<evidence type="ECO:0008006" key="9">
    <source>
        <dbReference type="Google" id="ProtNLM"/>
    </source>
</evidence>
<reference evidence="7 8" key="1">
    <citation type="journal article" date="2021" name="Sci. Rep.">
        <title>The genome of the diatom Chaetoceros tenuissimus carries an ancient integrated fragment of an extant virus.</title>
        <authorList>
            <person name="Hongo Y."/>
            <person name="Kimura K."/>
            <person name="Takaki Y."/>
            <person name="Yoshida Y."/>
            <person name="Baba S."/>
            <person name="Kobayashi G."/>
            <person name="Nagasaki K."/>
            <person name="Hano T."/>
            <person name="Tomaru Y."/>
        </authorList>
    </citation>
    <scope>NUCLEOTIDE SEQUENCE [LARGE SCALE GENOMIC DNA]</scope>
    <source>
        <strain evidence="7 8">NIES-3715</strain>
    </source>
</reference>
<feature type="transmembrane region" description="Helical" evidence="6">
    <location>
        <begin position="176"/>
        <end position="195"/>
    </location>
</feature>
<dbReference type="EMBL" id="BLLK01000045">
    <property type="protein sequence ID" value="GFH52115.1"/>
    <property type="molecule type" value="Genomic_DNA"/>
</dbReference>
<comment type="subcellular location">
    <subcellularLocation>
        <location evidence="1">Membrane</location>
        <topology evidence="1">Multi-pass membrane protein</topology>
    </subcellularLocation>
</comment>
<keyword evidence="4 6" id="KW-1133">Transmembrane helix</keyword>
<keyword evidence="5 6" id="KW-0472">Membrane</keyword>
<dbReference type="Proteomes" id="UP001054902">
    <property type="component" value="Unassembled WGS sequence"/>
</dbReference>
<comment type="similarity">
    <text evidence="2">Belongs to the multi antimicrobial extrusion (MATE) (TC 2.A.66.1) family.</text>
</comment>
<organism evidence="7 8">
    <name type="scientific">Chaetoceros tenuissimus</name>
    <dbReference type="NCBI Taxonomy" id="426638"/>
    <lineage>
        <taxon>Eukaryota</taxon>
        <taxon>Sar</taxon>
        <taxon>Stramenopiles</taxon>
        <taxon>Ochrophyta</taxon>
        <taxon>Bacillariophyta</taxon>
        <taxon>Coscinodiscophyceae</taxon>
        <taxon>Chaetocerotophycidae</taxon>
        <taxon>Chaetocerotales</taxon>
        <taxon>Chaetocerotaceae</taxon>
        <taxon>Chaetoceros</taxon>
    </lineage>
</organism>
<dbReference type="PANTHER" id="PTHR42893">
    <property type="entry name" value="PROTEIN DETOXIFICATION 44, CHLOROPLASTIC-RELATED"/>
    <property type="match status" value="1"/>
</dbReference>
<evidence type="ECO:0000256" key="3">
    <source>
        <dbReference type="ARBA" id="ARBA00022692"/>
    </source>
</evidence>
<evidence type="ECO:0000256" key="6">
    <source>
        <dbReference type="SAM" id="Phobius"/>
    </source>
</evidence>
<evidence type="ECO:0000256" key="1">
    <source>
        <dbReference type="ARBA" id="ARBA00004141"/>
    </source>
</evidence>
<protein>
    <recommendedName>
        <fullName evidence="9">Polysaccharide biosynthesis protein C-terminal domain-containing protein</fullName>
    </recommendedName>
</protein>
<proteinExistence type="inferred from homology"/>